<evidence type="ECO:0000256" key="2">
    <source>
        <dbReference type="ARBA" id="ARBA00022741"/>
    </source>
</evidence>
<dbReference type="GO" id="GO:0004674">
    <property type="term" value="F:protein serine/threonine kinase activity"/>
    <property type="evidence" value="ECO:0007669"/>
    <property type="project" value="TreeGrafter"/>
</dbReference>
<sequence length="407" mass="46819">MGRYEESLASLNKSLEIEQNNVEALSERGETYFKMNRFEESLADLYQLFAIESNNALRYRNCIEWISFDRLVDRQIIGKGGFGTVFSAIWLDSQSYKVALKTLNNFKEFENHVRCRLNGLGLEIYGITQDIETQKCLMVFQYANNGNLCNFLKSNFIKLDWKSKLMYLIDVANDLDKIHKSGYVHCDFHSGNILQHQYGSSFISSFITDLGLSKKLKESASKGDVYGVMPYIAPEILLGEQYTKASDIYSMGVIMAELSTGKRPFYDYTFDFRLASNICNGLRPGISERTPRCFIELAKQCMDSNPCNRPTAKDISSKLSKWRTIITNPSMPISHEESDIKRDFISANDEISQITLPNYQSSKYTSKLIKTKEFKQVYESAKSANFRGNPRNFMRIYIIVHYCLFNI</sequence>
<dbReference type="InterPro" id="IPR011009">
    <property type="entry name" value="Kinase-like_dom_sf"/>
</dbReference>
<dbReference type="GO" id="GO:0005524">
    <property type="term" value="F:ATP binding"/>
    <property type="evidence" value="ECO:0007669"/>
    <property type="project" value="UniProtKB-UniRule"/>
</dbReference>
<evidence type="ECO:0000313" key="9">
    <source>
        <dbReference type="EMBL" id="RIB10521.1"/>
    </source>
</evidence>
<feature type="domain" description="Protein kinase" evidence="8">
    <location>
        <begin position="71"/>
        <end position="323"/>
    </location>
</feature>
<keyword evidence="10" id="KW-1185">Reference proteome</keyword>
<dbReference type="Gene3D" id="1.25.40.10">
    <property type="entry name" value="Tetratricopeptide repeat domain"/>
    <property type="match status" value="1"/>
</dbReference>
<dbReference type="SUPFAM" id="SSF56112">
    <property type="entry name" value="Protein kinase-like (PK-like)"/>
    <property type="match status" value="1"/>
</dbReference>
<feature type="repeat" description="TPR" evidence="5">
    <location>
        <begin position="22"/>
        <end position="55"/>
    </location>
</feature>
<dbReference type="InterPro" id="IPR019734">
    <property type="entry name" value="TPR_rpt"/>
</dbReference>
<evidence type="ECO:0000256" key="3">
    <source>
        <dbReference type="ARBA" id="ARBA00022777"/>
    </source>
</evidence>
<reference evidence="9 10" key="1">
    <citation type="submission" date="2018-06" db="EMBL/GenBank/DDBJ databases">
        <title>Comparative genomics reveals the genomic features of Rhizophagus irregularis, R. cerebriforme, R. diaphanum and Gigaspora rosea, and their symbiotic lifestyle signature.</title>
        <authorList>
            <person name="Morin E."/>
            <person name="San Clemente H."/>
            <person name="Chen E.C.H."/>
            <person name="De La Providencia I."/>
            <person name="Hainaut M."/>
            <person name="Kuo A."/>
            <person name="Kohler A."/>
            <person name="Murat C."/>
            <person name="Tang N."/>
            <person name="Roy S."/>
            <person name="Loubradou J."/>
            <person name="Henrissat B."/>
            <person name="Grigoriev I.V."/>
            <person name="Corradi N."/>
            <person name="Roux C."/>
            <person name="Martin F.M."/>
        </authorList>
    </citation>
    <scope>NUCLEOTIDE SEQUENCE [LARGE SCALE GENOMIC DNA]</scope>
    <source>
        <strain evidence="9 10">DAOM 194757</strain>
    </source>
</reference>
<evidence type="ECO:0000256" key="5">
    <source>
        <dbReference type="PROSITE-ProRule" id="PRU00339"/>
    </source>
</evidence>
<name>A0A397UM22_9GLOM</name>
<evidence type="ECO:0000256" key="6">
    <source>
        <dbReference type="PROSITE-ProRule" id="PRU10141"/>
    </source>
</evidence>
<dbReference type="Pfam" id="PF13414">
    <property type="entry name" value="TPR_11"/>
    <property type="match status" value="1"/>
</dbReference>
<protein>
    <submittedName>
        <fullName evidence="9">Kinase-like domain-containing protein</fullName>
    </submittedName>
</protein>
<dbReference type="InterPro" id="IPR001245">
    <property type="entry name" value="Ser-Thr/Tyr_kinase_cat_dom"/>
</dbReference>
<gene>
    <name evidence="9" type="ORF">C2G38_2264500</name>
</gene>
<proteinExistence type="predicted"/>
<evidence type="ECO:0000256" key="4">
    <source>
        <dbReference type="ARBA" id="ARBA00022840"/>
    </source>
</evidence>
<accession>A0A397UM22</accession>
<dbReference type="Pfam" id="PF07714">
    <property type="entry name" value="PK_Tyr_Ser-Thr"/>
    <property type="match status" value="1"/>
</dbReference>
<dbReference type="EMBL" id="QKWP01001240">
    <property type="protein sequence ID" value="RIB10521.1"/>
    <property type="molecule type" value="Genomic_DNA"/>
</dbReference>
<dbReference type="PROSITE" id="PS50005">
    <property type="entry name" value="TPR"/>
    <property type="match status" value="1"/>
</dbReference>
<dbReference type="InterPro" id="IPR011990">
    <property type="entry name" value="TPR-like_helical_dom_sf"/>
</dbReference>
<dbReference type="PROSITE" id="PS00107">
    <property type="entry name" value="PROTEIN_KINASE_ATP"/>
    <property type="match status" value="1"/>
</dbReference>
<dbReference type="AlphaFoldDB" id="A0A397UM22"/>
<evidence type="ECO:0000313" key="10">
    <source>
        <dbReference type="Proteomes" id="UP000266673"/>
    </source>
</evidence>
<evidence type="ECO:0000256" key="7">
    <source>
        <dbReference type="SAM" id="Coils"/>
    </source>
</evidence>
<keyword evidence="4 6" id="KW-0067">ATP-binding</keyword>
<comment type="caution">
    <text evidence="9">The sequence shown here is derived from an EMBL/GenBank/DDBJ whole genome shotgun (WGS) entry which is preliminary data.</text>
</comment>
<evidence type="ECO:0000256" key="1">
    <source>
        <dbReference type="ARBA" id="ARBA00022679"/>
    </source>
</evidence>
<evidence type="ECO:0000259" key="8">
    <source>
        <dbReference type="PROSITE" id="PS50011"/>
    </source>
</evidence>
<dbReference type="Proteomes" id="UP000266673">
    <property type="component" value="Unassembled WGS sequence"/>
</dbReference>
<organism evidence="9 10">
    <name type="scientific">Gigaspora rosea</name>
    <dbReference type="NCBI Taxonomy" id="44941"/>
    <lineage>
        <taxon>Eukaryota</taxon>
        <taxon>Fungi</taxon>
        <taxon>Fungi incertae sedis</taxon>
        <taxon>Mucoromycota</taxon>
        <taxon>Glomeromycotina</taxon>
        <taxon>Glomeromycetes</taxon>
        <taxon>Diversisporales</taxon>
        <taxon>Gigasporaceae</taxon>
        <taxon>Gigaspora</taxon>
    </lineage>
</organism>
<dbReference type="PANTHER" id="PTHR44329:SF288">
    <property type="entry name" value="MITOGEN-ACTIVATED PROTEIN KINASE KINASE KINASE 20"/>
    <property type="match status" value="1"/>
</dbReference>
<dbReference type="STRING" id="44941.A0A397UM22"/>
<feature type="binding site" evidence="6">
    <location>
        <position position="101"/>
    </location>
    <ligand>
        <name>ATP</name>
        <dbReference type="ChEBI" id="CHEBI:30616"/>
    </ligand>
</feature>
<keyword evidence="2 6" id="KW-0547">Nucleotide-binding</keyword>
<keyword evidence="7" id="KW-0175">Coiled coil</keyword>
<dbReference type="Gene3D" id="1.10.510.10">
    <property type="entry name" value="Transferase(Phosphotransferase) domain 1"/>
    <property type="match status" value="1"/>
</dbReference>
<dbReference type="PROSITE" id="PS50011">
    <property type="entry name" value="PROTEIN_KINASE_DOM"/>
    <property type="match status" value="1"/>
</dbReference>
<keyword evidence="5" id="KW-0802">TPR repeat</keyword>
<keyword evidence="3 9" id="KW-0418">Kinase</keyword>
<feature type="coiled-coil region" evidence="7">
    <location>
        <begin position="1"/>
        <end position="28"/>
    </location>
</feature>
<keyword evidence="1" id="KW-0808">Transferase</keyword>
<dbReference type="InterPro" id="IPR017441">
    <property type="entry name" value="Protein_kinase_ATP_BS"/>
</dbReference>
<dbReference type="SUPFAM" id="SSF48452">
    <property type="entry name" value="TPR-like"/>
    <property type="match status" value="1"/>
</dbReference>
<dbReference type="InterPro" id="IPR000719">
    <property type="entry name" value="Prot_kinase_dom"/>
</dbReference>
<dbReference type="OrthoDB" id="10545764at2759"/>
<dbReference type="InterPro" id="IPR051681">
    <property type="entry name" value="Ser/Thr_Kinases-Pseudokinases"/>
</dbReference>
<dbReference type="PANTHER" id="PTHR44329">
    <property type="entry name" value="SERINE/THREONINE-PROTEIN KINASE TNNI3K-RELATED"/>
    <property type="match status" value="1"/>
</dbReference>